<dbReference type="GO" id="GO:0004123">
    <property type="term" value="F:cystathionine gamma-lyase activity"/>
    <property type="evidence" value="ECO:0007669"/>
    <property type="project" value="TreeGrafter"/>
</dbReference>
<dbReference type="FunFam" id="3.90.1150.10:FF:000008">
    <property type="entry name" value="Cystathionine gamma-synthase"/>
    <property type="match status" value="1"/>
</dbReference>
<comment type="caution">
    <text evidence="10">The sequence shown here is derived from an EMBL/GenBank/DDBJ whole genome shotgun (WGS) entry which is preliminary data.</text>
</comment>
<dbReference type="AlphaFoldDB" id="A0A1R1PG79"/>
<dbReference type="Pfam" id="PF01053">
    <property type="entry name" value="Cys_Met_Meta_PP"/>
    <property type="match status" value="1"/>
</dbReference>
<comment type="similarity">
    <text evidence="3 9">Belongs to the trans-sulfuration enzymes family.</text>
</comment>
<comment type="pathway">
    <text evidence="2">Amino-acid biosynthesis; L-cysteine biosynthesis; L-cysteine from L-homocysteine and L-serine: step 2/2.</text>
</comment>
<evidence type="ECO:0000313" key="10">
    <source>
        <dbReference type="EMBL" id="OMH79981.1"/>
    </source>
</evidence>
<dbReference type="InterPro" id="IPR015424">
    <property type="entry name" value="PyrdxlP-dep_Trfase"/>
</dbReference>
<dbReference type="InterPro" id="IPR015421">
    <property type="entry name" value="PyrdxlP-dep_Trfase_major"/>
</dbReference>
<sequence length="392" mass="43139">MESVNRNFSPEKQGLSTVAVHVGSEPDPSTGAVIPALSLSTTYKQKELGVFKYEYSRSNNPNRENFEKCIAAMERGKHGFAYASGSAATANIIASLEKGSHVISINDVYGGTYRYFTKICPQFDIDSEFIELVDPEALKAKLRKNTKLVWIESPTNPTLRVTDIKRISEIAHEYGVKVVVDNTFMSPAFQTPLELGADIVVHSVTKYINGHSDVVMGVAVTSCDIIAEKLRFLQNSIGAVPSPFDCYQAHRGLKTLVLRMKQHEKNALAIANVLAKSPYVESVNYPGLPSHPQHELSKRQMRGFGGMLSFYIKGDVNTSKKFLHSTKYFALAESLGGVESLAELPSLMTHGSVSAEDRQKLGITDTLIRMSCGIEDTEDLIEDVLQALENSQ</sequence>
<dbReference type="Gene3D" id="3.40.640.10">
    <property type="entry name" value="Type I PLP-dependent aspartate aminotransferase-like (Major domain)"/>
    <property type="match status" value="1"/>
</dbReference>
<dbReference type="OrthoDB" id="3512640at2759"/>
<evidence type="ECO:0000313" key="11">
    <source>
        <dbReference type="Proteomes" id="UP000188320"/>
    </source>
</evidence>
<keyword evidence="5 8" id="KW-0663">Pyridoxal phosphate</keyword>
<protein>
    <recommendedName>
        <fullName evidence="4">cystathionine gamma-lyase</fullName>
        <ecNumber evidence="4">4.4.1.1</ecNumber>
    </recommendedName>
    <alternativeName>
        <fullName evidence="7">Gamma-cystathionase</fullName>
    </alternativeName>
</protein>
<comment type="cofactor">
    <cofactor evidence="1 9">
        <name>pyridoxal 5'-phosphate</name>
        <dbReference type="ChEBI" id="CHEBI:597326"/>
    </cofactor>
</comment>
<dbReference type="CDD" id="cd00614">
    <property type="entry name" value="CGS_like"/>
    <property type="match status" value="1"/>
</dbReference>
<name>A0A1R1PG79_ZANCU</name>
<evidence type="ECO:0000256" key="9">
    <source>
        <dbReference type="RuleBase" id="RU362118"/>
    </source>
</evidence>
<dbReference type="InterPro" id="IPR000277">
    <property type="entry name" value="Cys/Met-Metab_PyrdxlP-dep_enz"/>
</dbReference>
<dbReference type="GO" id="GO:0019343">
    <property type="term" value="P:cysteine biosynthetic process via cystathionine"/>
    <property type="evidence" value="ECO:0007669"/>
    <property type="project" value="TreeGrafter"/>
</dbReference>
<dbReference type="Proteomes" id="UP000188320">
    <property type="component" value="Unassembled WGS sequence"/>
</dbReference>
<dbReference type="PANTHER" id="PTHR11808:SF15">
    <property type="entry name" value="CYSTATHIONINE GAMMA-LYASE"/>
    <property type="match status" value="1"/>
</dbReference>
<evidence type="ECO:0000256" key="6">
    <source>
        <dbReference type="ARBA" id="ARBA00023192"/>
    </source>
</evidence>
<proteinExistence type="inferred from homology"/>
<keyword evidence="10" id="KW-0456">Lyase</keyword>
<reference evidence="11" key="1">
    <citation type="submission" date="2017-01" db="EMBL/GenBank/DDBJ databases">
        <authorList>
            <person name="Wang Y."/>
            <person name="White M."/>
            <person name="Kvist S."/>
            <person name="Moncalvo J.-M."/>
        </authorList>
    </citation>
    <scope>NUCLEOTIDE SEQUENCE [LARGE SCALE GENOMIC DNA]</scope>
    <source>
        <strain evidence="11">COL-18-3</strain>
    </source>
</reference>
<dbReference type="GO" id="GO:0030170">
    <property type="term" value="F:pyridoxal phosphate binding"/>
    <property type="evidence" value="ECO:0007669"/>
    <property type="project" value="InterPro"/>
</dbReference>
<keyword evidence="6" id="KW-0028">Amino-acid biosynthesis</keyword>
<evidence type="ECO:0000256" key="3">
    <source>
        <dbReference type="ARBA" id="ARBA00009077"/>
    </source>
</evidence>
<dbReference type="Gene3D" id="3.90.1150.10">
    <property type="entry name" value="Aspartate Aminotransferase, domain 1"/>
    <property type="match status" value="1"/>
</dbReference>
<keyword evidence="6" id="KW-0198">Cysteine biosynthesis</keyword>
<evidence type="ECO:0000256" key="5">
    <source>
        <dbReference type="ARBA" id="ARBA00022898"/>
    </source>
</evidence>
<dbReference type="GO" id="GO:0005737">
    <property type="term" value="C:cytoplasm"/>
    <property type="evidence" value="ECO:0007669"/>
    <property type="project" value="TreeGrafter"/>
</dbReference>
<dbReference type="EMBL" id="LSSK01001343">
    <property type="protein sequence ID" value="OMH79981.1"/>
    <property type="molecule type" value="Genomic_DNA"/>
</dbReference>
<feature type="modified residue" description="N6-(pyridoxal phosphate)lysine" evidence="8">
    <location>
        <position position="206"/>
    </location>
</feature>
<dbReference type="InterPro" id="IPR015422">
    <property type="entry name" value="PyrdxlP-dep_Trfase_small"/>
</dbReference>
<evidence type="ECO:0000256" key="1">
    <source>
        <dbReference type="ARBA" id="ARBA00001933"/>
    </source>
</evidence>
<evidence type="ECO:0000256" key="2">
    <source>
        <dbReference type="ARBA" id="ARBA00005038"/>
    </source>
</evidence>
<dbReference type="PANTHER" id="PTHR11808">
    <property type="entry name" value="TRANS-SULFURATION ENZYME FAMILY MEMBER"/>
    <property type="match status" value="1"/>
</dbReference>
<dbReference type="GO" id="GO:0019346">
    <property type="term" value="P:transsulfuration"/>
    <property type="evidence" value="ECO:0007669"/>
    <property type="project" value="InterPro"/>
</dbReference>
<organism evidence="10 11">
    <name type="scientific">Zancudomyces culisetae</name>
    <name type="common">Gut fungus</name>
    <name type="synonym">Smittium culisetae</name>
    <dbReference type="NCBI Taxonomy" id="1213189"/>
    <lineage>
        <taxon>Eukaryota</taxon>
        <taxon>Fungi</taxon>
        <taxon>Fungi incertae sedis</taxon>
        <taxon>Zoopagomycota</taxon>
        <taxon>Kickxellomycotina</taxon>
        <taxon>Harpellomycetes</taxon>
        <taxon>Harpellales</taxon>
        <taxon>Legeriomycetaceae</taxon>
        <taxon>Zancudomyces</taxon>
    </lineage>
</organism>
<dbReference type="EC" id="4.4.1.1" evidence="4"/>
<accession>A0A1R1PG79</accession>
<evidence type="ECO:0000256" key="8">
    <source>
        <dbReference type="PIRSR" id="PIRSR001434-2"/>
    </source>
</evidence>
<keyword evidence="11" id="KW-1185">Reference proteome</keyword>
<evidence type="ECO:0000256" key="7">
    <source>
        <dbReference type="ARBA" id="ARBA00029853"/>
    </source>
</evidence>
<dbReference type="PIRSF" id="PIRSF001434">
    <property type="entry name" value="CGS"/>
    <property type="match status" value="1"/>
</dbReference>
<dbReference type="FunFam" id="3.40.640.10:FF:000009">
    <property type="entry name" value="Cystathionine gamma-synthase homolog"/>
    <property type="match status" value="1"/>
</dbReference>
<gene>
    <name evidence="10" type="ORF">AX774_g6597</name>
</gene>
<evidence type="ECO:0000256" key="4">
    <source>
        <dbReference type="ARBA" id="ARBA00012085"/>
    </source>
</evidence>
<dbReference type="SUPFAM" id="SSF53383">
    <property type="entry name" value="PLP-dependent transferases"/>
    <property type="match status" value="1"/>
</dbReference>